<accession>A0A074ZDP0</accession>
<dbReference type="KEGG" id="ovi:T265_08459"/>
<dbReference type="GeneID" id="20322638"/>
<feature type="region of interest" description="Disordered" evidence="1">
    <location>
        <begin position="84"/>
        <end position="119"/>
    </location>
</feature>
<dbReference type="AlphaFoldDB" id="A0A074ZDP0"/>
<reference evidence="2 3" key="1">
    <citation type="submission" date="2013-11" db="EMBL/GenBank/DDBJ databases">
        <title>Opisthorchis viverrini - life in the bile duct.</title>
        <authorList>
            <person name="Young N.D."/>
            <person name="Nagarajan N."/>
            <person name="Lin S.J."/>
            <person name="Korhonen P.K."/>
            <person name="Jex A.R."/>
            <person name="Hall R.S."/>
            <person name="Safavi-Hemami H."/>
            <person name="Kaewkong W."/>
            <person name="Bertrand D."/>
            <person name="Gao S."/>
            <person name="Seet Q."/>
            <person name="Wongkham S."/>
            <person name="Teh B.T."/>
            <person name="Wongkham C."/>
            <person name="Intapan P.M."/>
            <person name="Maleewong W."/>
            <person name="Yang X."/>
            <person name="Hu M."/>
            <person name="Wang Z."/>
            <person name="Hofmann A."/>
            <person name="Sternberg P.W."/>
            <person name="Tan P."/>
            <person name="Wang J."/>
            <person name="Gasser R.B."/>
        </authorList>
    </citation>
    <scope>NUCLEOTIDE SEQUENCE [LARGE SCALE GENOMIC DNA]</scope>
</reference>
<evidence type="ECO:0000256" key="1">
    <source>
        <dbReference type="SAM" id="MobiDB-lite"/>
    </source>
</evidence>
<protein>
    <submittedName>
        <fullName evidence="2">Uncharacterized protein</fullName>
    </submittedName>
</protein>
<evidence type="ECO:0000313" key="3">
    <source>
        <dbReference type="Proteomes" id="UP000054324"/>
    </source>
</evidence>
<proteinExistence type="predicted"/>
<organism evidence="2 3">
    <name type="scientific">Opisthorchis viverrini</name>
    <name type="common">Southeast Asian liver fluke</name>
    <dbReference type="NCBI Taxonomy" id="6198"/>
    <lineage>
        <taxon>Eukaryota</taxon>
        <taxon>Metazoa</taxon>
        <taxon>Spiralia</taxon>
        <taxon>Lophotrochozoa</taxon>
        <taxon>Platyhelminthes</taxon>
        <taxon>Trematoda</taxon>
        <taxon>Digenea</taxon>
        <taxon>Opisthorchiida</taxon>
        <taxon>Opisthorchiata</taxon>
        <taxon>Opisthorchiidae</taxon>
        <taxon>Opisthorchis</taxon>
    </lineage>
</organism>
<dbReference type="Proteomes" id="UP000054324">
    <property type="component" value="Unassembled WGS sequence"/>
</dbReference>
<dbReference type="RefSeq" id="XP_009172530.1">
    <property type="nucleotide sequence ID" value="XM_009174266.1"/>
</dbReference>
<evidence type="ECO:0000313" key="2">
    <source>
        <dbReference type="EMBL" id="KER23737.1"/>
    </source>
</evidence>
<dbReference type="CTD" id="20322638"/>
<dbReference type="EMBL" id="KL596838">
    <property type="protein sequence ID" value="KER23737.1"/>
    <property type="molecule type" value="Genomic_DNA"/>
</dbReference>
<gene>
    <name evidence="2" type="ORF">T265_08459</name>
</gene>
<name>A0A074ZDP0_OPIVI</name>
<keyword evidence="3" id="KW-1185">Reference proteome</keyword>
<sequence>MHQKLRRQLIRRVQITKQHDTNGLQFRGHAGAVENAETNAAPTCRKKGSKKACFGVNRKTSGWIELNGVGILMKIQSKMAKMNPVPSIHPSLESHHPDLGQFGSCEHALSSPPRPNMAR</sequence>